<evidence type="ECO:0000313" key="2">
    <source>
        <dbReference type="EMBL" id="KAK7605961.1"/>
    </source>
</evidence>
<reference evidence="2 3" key="1">
    <citation type="submission" date="2024-04" db="EMBL/GenBank/DDBJ databases">
        <title>Phyllosticta paracitricarpa is synonymous to the EU quarantine fungus P. citricarpa based on phylogenomic analyses.</title>
        <authorList>
            <consortium name="Lawrence Berkeley National Laboratory"/>
            <person name="Van ingen-buijs V.A."/>
            <person name="Van westerhoven A.C."/>
            <person name="Haridas S."/>
            <person name="Skiadas P."/>
            <person name="Martin F."/>
            <person name="Groenewald J.Z."/>
            <person name="Crous P.W."/>
            <person name="Seidl M.F."/>
        </authorList>
    </citation>
    <scope>NUCLEOTIDE SEQUENCE [LARGE SCALE GENOMIC DNA]</scope>
    <source>
        <strain evidence="2 3">CBS 141358</strain>
    </source>
</reference>
<protein>
    <submittedName>
        <fullName evidence="2">Uncharacterized protein</fullName>
    </submittedName>
</protein>
<sequence length="879" mass="98737">MDDENDVNRDSDPAPRSRRDSNHLEKSKIHDEADKSLSKHSHHRENSFTSVIPISRSHLDIDLDFMSDVEPKSFSLNNWVGYDTPVNRRSKVKDGAETNPAAQGDFNHIDAYSHGFGPASYQIVQPPYKSADPISRNTSSSTQATSRTDYSDLSSIDGAPWCPYEDESGTRTQKTSETDYSSVSSFDFAYRRAGSQTHPLATILPISGVDEKDNLAVYDRPVSPPSSFTETLDGSATPEHEDLDDLDVDPDFDDQFMTSKPVEISELESRNKSTVFDGGHKTSVSHYDSDSFSPHHFISSKTWADYKLACIVAGPFNMTRASGALDEIHSPPQDFNFEGHPRDVQYLWGALGGHDIVLACPSNGPSRRSFVNTVTKMLAPIPGIRQCLVARVEDDRESYPYNRSGTLFLTKPKLRYSYQIVFQSLEFAIPDMNVYPSGSSDAANDALFALHSALTKVKLSSGSNKSWIAEKFENVLLWEDQSHRSFPANASYYGFHFDGLCWPGYDNAETLKSLKLKSFACGIITAAKKSKWIDFATIGLELADMACKTTKDDPLSTSSYQIRNGLVGNLIWSIALQQMTTRRSVLDTVLETARDIRELQALKRRSFLMHAMKNFSQGFETQMKDYLAGDSVSKILEHQFLGTKKTRETLPRVKSKGSDLKSHEFDAERLVFTRFLGTVRDDLRQFQTPEISSVPQIDQHVVAECRFIKWVFEKFRGESYTADSRSIIHGQIMEVLRGQRSRSRKQAYFRIDWNPYKFLDEQQYTNAPEEALANAIIITGSASSAEATTTAAYLDRVWPASGLRTLHILQQLVRKGPTSSYKCKFILSLEPNELSKPHCGLLRRSCRSSEGTKFQWRATISVVLNKNILVPGCCLFSQD</sequence>
<feature type="compositionally biased region" description="Polar residues" evidence="1">
    <location>
        <begin position="135"/>
        <end position="154"/>
    </location>
</feature>
<feature type="region of interest" description="Disordered" evidence="1">
    <location>
        <begin position="219"/>
        <end position="246"/>
    </location>
</feature>
<name>A0ABR1MSQ8_9PEZI</name>
<dbReference type="EMBL" id="JBBPBF010000059">
    <property type="protein sequence ID" value="KAK7605961.1"/>
    <property type="molecule type" value="Genomic_DNA"/>
</dbReference>
<proteinExistence type="predicted"/>
<feature type="region of interest" description="Disordered" evidence="1">
    <location>
        <begin position="123"/>
        <end position="178"/>
    </location>
</feature>
<evidence type="ECO:0000256" key="1">
    <source>
        <dbReference type="SAM" id="MobiDB-lite"/>
    </source>
</evidence>
<evidence type="ECO:0000313" key="3">
    <source>
        <dbReference type="Proteomes" id="UP001367316"/>
    </source>
</evidence>
<gene>
    <name evidence="2" type="ORF">JOL62DRAFT_377284</name>
</gene>
<organism evidence="2 3">
    <name type="scientific">Phyllosticta paracitricarpa</name>
    <dbReference type="NCBI Taxonomy" id="2016321"/>
    <lineage>
        <taxon>Eukaryota</taxon>
        <taxon>Fungi</taxon>
        <taxon>Dikarya</taxon>
        <taxon>Ascomycota</taxon>
        <taxon>Pezizomycotina</taxon>
        <taxon>Dothideomycetes</taxon>
        <taxon>Dothideomycetes incertae sedis</taxon>
        <taxon>Botryosphaeriales</taxon>
        <taxon>Phyllostictaceae</taxon>
        <taxon>Phyllosticta</taxon>
    </lineage>
</organism>
<feature type="compositionally biased region" description="Polar residues" evidence="1">
    <location>
        <begin position="225"/>
        <end position="234"/>
    </location>
</feature>
<feature type="region of interest" description="Disordered" evidence="1">
    <location>
        <begin position="1"/>
        <end position="46"/>
    </location>
</feature>
<keyword evidence="3" id="KW-1185">Reference proteome</keyword>
<feature type="compositionally biased region" description="Basic and acidic residues" evidence="1">
    <location>
        <begin position="1"/>
        <end position="37"/>
    </location>
</feature>
<dbReference type="Proteomes" id="UP001367316">
    <property type="component" value="Unassembled WGS sequence"/>
</dbReference>
<accession>A0ABR1MSQ8</accession>
<comment type="caution">
    <text evidence="2">The sequence shown here is derived from an EMBL/GenBank/DDBJ whole genome shotgun (WGS) entry which is preliminary data.</text>
</comment>